<dbReference type="EC" id="2.7.7.38" evidence="5"/>
<evidence type="ECO:0000256" key="1">
    <source>
        <dbReference type="ARBA" id="ARBA00004370"/>
    </source>
</evidence>
<dbReference type="GO" id="GO:0008690">
    <property type="term" value="F:3-deoxy-manno-octulosonate cytidylyltransferase activity"/>
    <property type="evidence" value="ECO:0007669"/>
    <property type="project" value="UniProtKB-UniRule"/>
</dbReference>
<gene>
    <name evidence="5 7" type="primary">kdsB</name>
    <name evidence="6" type="ORF">Lmor_2532</name>
    <name evidence="7" type="ORF">NCTC12239_01186</name>
</gene>
<evidence type="ECO:0000256" key="2">
    <source>
        <dbReference type="ARBA" id="ARBA00022679"/>
    </source>
</evidence>
<evidence type="ECO:0000313" key="8">
    <source>
        <dbReference type="Proteomes" id="UP000054985"/>
    </source>
</evidence>
<dbReference type="AlphaFoldDB" id="A0A378JUI2"/>
<evidence type="ECO:0000313" key="9">
    <source>
        <dbReference type="Proteomes" id="UP000254040"/>
    </source>
</evidence>
<dbReference type="InterPro" id="IPR003329">
    <property type="entry name" value="Cytidylyl_trans"/>
</dbReference>
<dbReference type="NCBIfam" id="NF003952">
    <property type="entry name" value="PRK05450.1-5"/>
    <property type="match status" value="1"/>
</dbReference>
<reference evidence="7 9" key="2">
    <citation type="submission" date="2018-06" db="EMBL/GenBank/DDBJ databases">
        <authorList>
            <consortium name="Pathogen Informatics"/>
            <person name="Doyle S."/>
        </authorList>
    </citation>
    <scope>NUCLEOTIDE SEQUENCE [LARGE SCALE GENOMIC DNA]</scope>
    <source>
        <strain evidence="7 9">NCTC12239</strain>
    </source>
</reference>
<organism evidence="7 9">
    <name type="scientific">Legionella moravica</name>
    <dbReference type="NCBI Taxonomy" id="39962"/>
    <lineage>
        <taxon>Bacteria</taxon>
        <taxon>Pseudomonadati</taxon>
        <taxon>Pseudomonadota</taxon>
        <taxon>Gammaproteobacteria</taxon>
        <taxon>Legionellales</taxon>
        <taxon>Legionellaceae</taxon>
        <taxon>Legionella</taxon>
    </lineage>
</organism>
<dbReference type="InterPro" id="IPR004528">
    <property type="entry name" value="KdsB"/>
</dbReference>
<dbReference type="CDD" id="cd02517">
    <property type="entry name" value="CMP-KDO-Synthetase"/>
    <property type="match status" value="1"/>
</dbReference>
<proteinExistence type="inferred from homology"/>
<evidence type="ECO:0000313" key="7">
    <source>
        <dbReference type="EMBL" id="STX62264.1"/>
    </source>
</evidence>
<dbReference type="GO" id="GO:0009103">
    <property type="term" value="P:lipopolysaccharide biosynthetic process"/>
    <property type="evidence" value="ECO:0007669"/>
    <property type="project" value="UniProtKB-UniRule"/>
</dbReference>
<evidence type="ECO:0000313" key="6">
    <source>
        <dbReference type="EMBL" id="KTD31656.1"/>
    </source>
</evidence>
<reference evidence="6 8" key="1">
    <citation type="submission" date="2015-11" db="EMBL/GenBank/DDBJ databases">
        <title>Genomic analysis of 38 Legionella species identifies large and diverse effector repertoires.</title>
        <authorList>
            <person name="Burstein D."/>
            <person name="Amaro F."/>
            <person name="Zusman T."/>
            <person name="Lifshitz Z."/>
            <person name="Cohen O."/>
            <person name="Gilbert J.A."/>
            <person name="Pupko T."/>
            <person name="Shuman H.A."/>
            <person name="Segal G."/>
        </authorList>
    </citation>
    <scope>NUCLEOTIDE SEQUENCE [LARGE SCALE GENOMIC DNA]</scope>
    <source>
        <strain evidence="6 8">ATCC 43877</strain>
    </source>
</reference>
<comment type="subcellular location">
    <subcellularLocation>
        <location evidence="5">Cytoplasm</location>
    </subcellularLocation>
    <subcellularLocation>
        <location evidence="1">Membrane</location>
    </subcellularLocation>
</comment>
<keyword evidence="2 5" id="KW-0808">Transferase</keyword>
<dbReference type="Pfam" id="PF02348">
    <property type="entry name" value="CTP_transf_3"/>
    <property type="match status" value="1"/>
</dbReference>
<keyword evidence="4 5" id="KW-0448">Lipopolysaccharide biosynthesis</keyword>
<name>A0A378JUI2_9GAMM</name>
<dbReference type="Proteomes" id="UP000254040">
    <property type="component" value="Unassembled WGS sequence"/>
</dbReference>
<comment type="catalytic activity">
    <reaction evidence="5">
        <text>3-deoxy-alpha-D-manno-oct-2-ulosonate + CTP = CMP-3-deoxy-beta-D-manno-octulosonate + diphosphate</text>
        <dbReference type="Rhea" id="RHEA:23448"/>
        <dbReference type="ChEBI" id="CHEBI:33019"/>
        <dbReference type="ChEBI" id="CHEBI:37563"/>
        <dbReference type="ChEBI" id="CHEBI:85986"/>
        <dbReference type="ChEBI" id="CHEBI:85987"/>
        <dbReference type="EC" id="2.7.7.38"/>
    </reaction>
</comment>
<dbReference type="SUPFAM" id="SSF53448">
    <property type="entry name" value="Nucleotide-diphospho-sugar transferases"/>
    <property type="match status" value="1"/>
</dbReference>
<comment type="pathway">
    <text evidence="5">Nucleotide-sugar biosynthesis; CMP-3-deoxy-D-manno-octulosonate biosynthesis; CMP-3-deoxy-D-manno-octulosonate from 3-deoxy-D-manno-octulosonate and CTP: step 1/1.</text>
</comment>
<evidence type="ECO:0000256" key="3">
    <source>
        <dbReference type="ARBA" id="ARBA00022695"/>
    </source>
</evidence>
<dbReference type="GO" id="GO:0016020">
    <property type="term" value="C:membrane"/>
    <property type="evidence" value="ECO:0007669"/>
    <property type="project" value="UniProtKB-SubCell"/>
</dbReference>
<dbReference type="RefSeq" id="WP_028385351.1">
    <property type="nucleotide sequence ID" value="NZ_CAAAJG010000019.1"/>
</dbReference>
<dbReference type="PANTHER" id="PTHR42866">
    <property type="entry name" value="3-DEOXY-MANNO-OCTULOSONATE CYTIDYLYLTRANSFERASE"/>
    <property type="match status" value="1"/>
</dbReference>
<dbReference type="EMBL" id="LNYN01000035">
    <property type="protein sequence ID" value="KTD31656.1"/>
    <property type="molecule type" value="Genomic_DNA"/>
</dbReference>
<protein>
    <recommendedName>
        <fullName evidence="5">3-deoxy-manno-octulosonate cytidylyltransferase</fullName>
        <ecNumber evidence="5">2.7.7.38</ecNumber>
    </recommendedName>
    <alternativeName>
        <fullName evidence="5">CMP-2-keto-3-deoxyoctulosonic acid synthase</fullName>
        <shortName evidence="5">CKS</shortName>
        <shortName evidence="5">CMP-KDO synthase</shortName>
    </alternativeName>
</protein>
<dbReference type="UniPathway" id="UPA00358">
    <property type="reaction ID" value="UER00476"/>
</dbReference>
<dbReference type="GO" id="GO:0033468">
    <property type="term" value="P:CMP-keto-3-deoxy-D-manno-octulosonic acid biosynthetic process"/>
    <property type="evidence" value="ECO:0007669"/>
    <property type="project" value="UniProtKB-UniRule"/>
</dbReference>
<dbReference type="PANTHER" id="PTHR42866:SF2">
    <property type="entry name" value="3-DEOXY-MANNO-OCTULOSONATE CYTIDYLYLTRANSFERASE, MITOCHONDRIAL"/>
    <property type="match status" value="1"/>
</dbReference>
<dbReference type="GO" id="GO:0005829">
    <property type="term" value="C:cytosol"/>
    <property type="evidence" value="ECO:0007669"/>
    <property type="project" value="TreeGrafter"/>
</dbReference>
<evidence type="ECO:0000256" key="4">
    <source>
        <dbReference type="ARBA" id="ARBA00022985"/>
    </source>
</evidence>
<dbReference type="NCBIfam" id="TIGR00466">
    <property type="entry name" value="kdsB"/>
    <property type="match status" value="1"/>
</dbReference>
<accession>A0A378JUI2</accession>
<sequence length="250" mass="28080">MSTPFHVIIPARFQSTRFPGKLLQELNGFTVIERVYRQVLLAQAQSITIATDTESIAEHARGFGAEVIMTLPSHQTGTDRIAEVVAKGNYAADDIIVNVQGDEPFISPLLIQQVAQGLIHTDAPMSTLCWPITSLDLLKNPNVVKVVRNRDNHALYFSRSIIPANREDGLSFEHTFRHIGLYAYRAAFLLDFVTWPVCELERLEALEQLRVLWAGYSIKVEQACVEPLQDINTKEDLIRARQNLAASLDQ</sequence>
<keyword evidence="3 5" id="KW-0548">Nucleotidyltransferase</keyword>
<dbReference type="STRING" id="39962.Lmor_2532"/>
<keyword evidence="8" id="KW-1185">Reference proteome</keyword>
<dbReference type="FunFam" id="3.90.550.10:FF:000011">
    <property type="entry name" value="3-deoxy-manno-octulosonate cytidylyltransferase"/>
    <property type="match status" value="1"/>
</dbReference>
<dbReference type="EMBL" id="UGOG01000001">
    <property type="protein sequence ID" value="STX62264.1"/>
    <property type="molecule type" value="Genomic_DNA"/>
</dbReference>
<comment type="function">
    <text evidence="5">Activates KDO (a required 8-carbon sugar) for incorporation into bacterial lipopolysaccharide in Gram-negative bacteria.</text>
</comment>
<dbReference type="Proteomes" id="UP000054985">
    <property type="component" value="Unassembled WGS sequence"/>
</dbReference>
<comment type="similarity">
    <text evidence="5">Belongs to the KdsB family.</text>
</comment>
<keyword evidence="5" id="KW-0963">Cytoplasm</keyword>
<dbReference type="HAMAP" id="MF_00057">
    <property type="entry name" value="KdsB"/>
    <property type="match status" value="1"/>
</dbReference>
<dbReference type="OrthoDB" id="9815559at2"/>
<evidence type="ECO:0000256" key="5">
    <source>
        <dbReference type="HAMAP-Rule" id="MF_00057"/>
    </source>
</evidence>
<dbReference type="Gene3D" id="3.90.550.10">
    <property type="entry name" value="Spore Coat Polysaccharide Biosynthesis Protein SpsA, Chain A"/>
    <property type="match status" value="1"/>
</dbReference>
<dbReference type="InterPro" id="IPR029044">
    <property type="entry name" value="Nucleotide-diphossugar_trans"/>
</dbReference>